<comment type="caution">
    <text evidence="2">The sequence shown here is derived from an EMBL/GenBank/DDBJ whole genome shotgun (WGS) entry which is preliminary data.</text>
</comment>
<keyword evidence="3" id="KW-1185">Reference proteome</keyword>
<sequence length="1088" mass="119215">MPGAYSQDPYSQLEQYFQAPPSLKSHKLLPRNRHDAHMVFPAGAPVRYNSFNDDETSTQHSTTDQTPLASPAVMNGTDPGLPPTPPTNSLEASAHVDFATPVPVDNAASSNLTKKPSISTPVNQWSPPTPDPSPPRTSESLAPPERPPFNNYPSSSRAESFRTAKEDQSDGESSRRQMALNDSPVNGYLNATRSLRLRTLGLGLEFDQSDGDATPTERGRSAPQSGKKDSELDTAWHYRPSDTENIPNREWDTNLMRNVTVRRKRPLRASPQHKASNHEDTSPEAAMPASPSVRDKAKERDLHSASFEKFADDIGWPAEVNRVLSLHLRDKDSKRLSSVSTTSTVVEAVVVDSPPQRLPTLRHAKKNLALRSDAESPVERSSTVRSNRNSLNSDDVPLHRLVHKKPRIPDRRNRNSVGSDIAASETSSVPAVPLRHHRQSIQSRSTIASDSPSSFFDSSPKRITTNPLTPSSPTTLNRERRNFTEPGPYRSHVDPAPLASRSRHYVRQPSPPPPDTQEKSVLYDASPIAPQQYPAHIEQPKPAPQEARPELAAVPVEQRSSIDHRENDRPRVSFDHTASDHGRPSITSLDRVPTEELHRPSAELSPSFRRISLDRSTVRTEEHAMARHVYTSSTPFSQISDLHDLEVSEATAVSIFPHNNHSLLVVQQVAKPSSASVSNSNSTSLSRHNAHYPSSHPSTELIGRTEPSGQQLLDGPLLTIEPSTPPDRNTEIFAVDSPLKNPRKPPPPPAFKIIPPTPADELDRQLAAPLPPSRDRSCSPNRTVSGPPVARRLSVLQRARRYSDTFIAPLLSRNGSLSDRWSAVTASGSRNGKTVRRVPSVGDEGQDPRDNKLHPFWRPRGFWDDFSDDDSEDDFFDEGRADLNGEGAAAGGARDRLPEGGDTSSVPSLAEEGDVPRLKRVGRRLTDGFKGSGGFLIGNSLGIERGPTNRRRHYVSLPLGVSGSGRARGFGTGGRGEPAGRVVKRSSTGSLRTGSLTALHAGEGGGRRSPRAVSGPAGSGGHGDTGYRSADREQGKREWRLPGTDRRLQYIGLGGLKGMMKEKKAEKRREELRRSIGRRWMLEGPKIG</sequence>
<gene>
    <name evidence="2" type="ORF">H2201_003543</name>
</gene>
<feature type="compositionally biased region" description="Polar residues" evidence="1">
    <location>
        <begin position="58"/>
        <end position="68"/>
    </location>
</feature>
<feature type="region of interest" description="Disordered" evidence="1">
    <location>
        <begin position="105"/>
        <end position="190"/>
    </location>
</feature>
<feature type="compositionally biased region" description="Gly residues" evidence="1">
    <location>
        <begin position="966"/>
        <end position="977"/>
    </location>
</feature>
<feature type="compositionally biased region" description="Pro residues" evidence="1">
    <location>
        <begin position="744"/>
        <end position="757"/>
    </location>
</feature>
<feature type="compositionally biased region" description="Low complexity" evidence="1">
    <location>
        <begin position="449"/>
        <end position="476"/>
    </location>
</feature>
<feature type="region of interest" description="Disordered" evidence="1">
    <location>
        <begin position="966"/>
        <end position="1039"/>
    </location>
</feature>
<feature type="region of interest" description="Disordered" evidence="1">
    <location>
        <begin position="369"/>
        <end position="520"/>
    </location>
</feature>
<feature type="region of interest" description="Disordered" evidence="1">
    <location>
        <begin position="828"/>
        <end position="853"/>
    </location>
</feature>
<feature type="compositionally biased region" description="Polar residues" evidence="1">
    <location>
        <begin position="379"/>
        <end position="393"/>
    </location>
</feature>
<evidence type="ECO:0000313" key="2">
    <source>
        <dbReference type="EMBL" id="KAJ9666355.1"/>
    </source>
</evidence>
<dbReference type="EMBL" id="JAPDRL010000020">
    <property type="protein sequence ID" value="KAJ9666355.1"/>
    <property type="molecule type" value="Genomic_DNA"/>
</dbReference>
<proteinExistence type="predicted"/>
<feature type="region of interest" description="Disordered" evidence="1">
    <location>
        <begin position="45"/>
        <end position="91"/>
    </location>
</feature>
<feature type="compositionally biased region" description="Basic and acidic residues" evidence="1">
    <location>
        <begin position="215"/>
        <end position="241"/>
    </location>
</feature>
<accession>A0ABQ9NYF8</accession>
<feature type="compositionally biased region" description="Basic and acidic residues" evidence="1">
    <location>
        <begin position="159"/>
        <end position="175"/>
    </location>
</feature>
<organism evidence="2 3">
    <name type="scientific">Coniosporium apollinis</name>
    <dbReference type="NCBI Taxonomy" id="61459"/>
    <lineage>
        <taxon>Eukaryota</taxon>
        <taxon>Fungi</taxon>
        <taxon>Dikarya</taxon>
        <taxon>Ascomycota</taxon>
        <taxon>Pezizomycotina</taxon>
        <taxon>Dothideomycetes</taxon>
        <taxon>Dothideomycetes incertae sedis</taxon>
        <taxon>Coniosporium</taxon>
    </lineage>
</organism>
<feature type="compositionally biased region" description="Basic and acidic residues" evidence="1">
    <location>
        <begin position="1029"/>
        <end position="1039"/>
    </location>
</feature>
<feature type="region of interest" description="Disordered" evidence="1">
    <location>
        <begin position="262"/>
        <end position="300"/>
    </location>
</feature>
<dbReference type="Proteomes" id="UP001172684">
    <property type="component" value="Unassembled WGS sequence"/>
</dbReference>
<feature type="compositionally biased region" description="Basic and acidic residues" evidence="1">
    <location>
        <begin position="592"/>
        <end position="601"/>
    </location>
</feature>
<evidence type="ECO:0000313" key="3">
    <source>
        <dbReference type="Proteomes" id="UP001172684"/>
    </source>
</evidence>
<feature type="region of interest" description="Disordered" evidence="1">
    <location>
        <begin position="882"/>
        <end position="911"/>
    </location>
</feature>
<feature type="compositionally biased region" description="Basic and acidic residues" evidence="1">
    <location>
        <begin position="560"/>
        <end position="583"/>
    </location>
</feature>
<feature type="region of interest" description="Disordered" evidence="1">
    <location>
        <begin position="736"/>
        <end position="757"/>
    </location>
</feature>
<feature type="region of interest" description="Disordered" evidence="1">
    <location>
        <begin position="205"/>
        <end position="241"/>
    </location>
</feature>
<feature type="compositionally biased region" description="Low complexity" evidence="1">
    <location>
        <begin position="979"/>
        <end position="997"/>
    </location>
</feature>
<evidence type="ECO:0000256" key="1">
    <source>
        <dbReference type="SAM" id="MobiDB-lite"/>
    </source>
</evidence>
<reference evidence="2" key="1">
    <citation type="submission" date="2022-10" db="EMBL/GenBank/DDBJ databases">
        <title>Culturing micro-colonial fungi from biological soil crusts in the Mojave desert and describing Neophaeococcomyces mojavensis, and introducing the new genera and species Taxawa tesnikishii.</title>
        <authorList>
            <person name="Kurbessoian T."/>
            <person name="Stajich J.E."/>
        </authorList>
    </citation>
    <scope>NUCLEOTIDE SEQUENCE</scope>
    <source>
        <strain evidence="2">TK_1</strain>
    </source>
</reference>
<name>A0ABQ9NYF8_9PEZI</name>
<feature type="region of interest" description="Disordered" evidence="1">
    <location>
        <begin position="675"/>
        <end position="713"/>
    </location>
</feature>
<feature type="region of interest" description="Disordered" evidence="1">
    <location>
        <begin position="558"/>
        <end position="603"/>
    </location>
</feature>
<feature type="compositionally biased region" description="Polar residues" evidence="1">
    <location>
        <begin position="107"/>
        <end position="125"/>
    </location>
</feature>
<protein>
    <submittedName>
        <fullName evidence="2">Uncharacterized protein</fullName>
    </submittedName>
</protein>
<feature type="compositionally biased region" description="Low complexity" evidence="1">
    <location>
        <begin position="675"/>
        <end position="686"/>
    </location>
</feature>